<evidence type="ECO:0000313" key="4">
    <source>
        <dbReference type="Proteomes" id="UP000234206"/>
    </source>
</evidence>
<dbReference type="RefSeq" id="WP_101849379.1">
    <property type="nucleotide sequence ID" value="NZ_PKIZ01000006.1"/>
</dbReference>
<evidence type="ECO:0000313" key="3">
    <source>
        <dbReference type="EMBL" id="PKZ42106.1"/>
    </source>
</evidence>
<feature type="transmembrane region" description="Helical" evidence="2">
    <location>
        <begin position="194"/>
        <end position="214"/>
    </location>
</feature>
<feature type="transmembrane region" description="Helical" evidence="2">
    <location>
        <begin position="267"/>
        <end position="295"/>
    </location>
</feature>
<gene>
    <name evidence="3" type="ORF">CYJ76_04470</name>
</gene>
<evidence type="ECO:0000256" key="1">
    <source>
        <dbReference type="SAM" id="MobiDB-lite"/>
    </source>
</evidence>
<feature type="compositionally biased region" description="Basic and acidic residues" evidence="1">
    <location>
        <begin position="11"/>
        <end position="26"/>
    </location>
</feature>
<dbReference type="OrthoDB" id="2151407at2"/>
<dbReference type="Proteomes" id="UP000234206">
    <property type="component" value="Unassembled WGS sequence"/>
</dbReference>
<evidence type="ECO:0008006" key="5">
    <source>
        <dbReference type="Google" id="ProtNLM"/>
    </source>
</evidence>
<protein>
    <recommendedName>
        <fullName evidence="5">ABC transporter permease</fullName>
    </recommendedName>
</protein>
<dbReference type="EMBL" id="PKIZ01000006">
    <property type="protein sequence ID" value="PKZ42106.1"/>
    <property type="molecule type" value="Genomic_DNA"/>
</dbReference>
<dbReference type="AlphaFoldDB" id="A0A2I1PBV3"/>
<keyword evidence="2" id="KW-1133">Transmembrane helix</keyword>
<feature type="transmembrane region" description="Helical" evidence="2">
    <location>
        <begin position="340"/>
        <end position="359"/>
    </location>
</feature>
<feature type="transmembrane region" description="Helical" evidence="2">
    <location>
        <begin position="226"/>
        <end position="247"/>
    </location>
</feature>
<keyword evidence="2" id="KW-0472">Membrane</keyword>
<keyword evidence="2" id="KW-0812">Transmembrane</keyword>
<evidence type="ECO:0000256" key="2">
    <source>
        <dbReference type="SAM" id="Phobius"/>
    </source>
</evidence>
<keyword evidence="4" id="KW-1185">Reference proteome</keyword>
<feature type="transmembrane region" description="Helical" evidence="2">
    <location>
        <begin position="32"/>
        <end position="52"/>
    </location>
</feature>
<feature type="region of interest" description="Disordered" evidence="1">
    <location>
        <begin position="1"/>
        <end position="26"/>
    </location>
</feature>
<proteinExistence type="predicted"/>
<comment type="caution">
    <text evidence="3">The sequence shown here is derived from an EMBL/GenBank/DDBJ whole genome shotgun (WGS) entry which is preliminary data.</text>
</comment>
<sequence>MAPSTSLTAPERAEHPTPTYEKVDRRSPWGTALRTAALAATVVTLVLLAFLWPTVTSTPKDLPVAVVGDQATVDRIQAGMEQQAEHTGGQVPFDLQRVDSREAAVQGIRERELYGAFVAPKAPTDRLEVLTAGAANASVAQMLTSAGQGMSTAVAQQVAQQVPAQKKAAVLQQALAGPRVTDVVPLTEGDPRGAGLAVASLPLTIGGLLGGVLLSSGVRGTWRRLVGVLAYAALGGLAMVAVLDWWFNLLPAPGLALWASIALSLGATVALIVGLHSAIGAPGIGIGALLTMLIGNPISGAQSPAEFLPGAWGAIGQFFVPGATGTLVRDLAYFPDASTLQPWLVLAGWLALGLLLVVVGHHRTGGHGHEHVEA</sequence>
<accession>A0A2I1PBV3</accession>
<name>A0A2I1PBV3_9MICO</name>
<reference evidence="3 4" key="1">
    <citation type="submission" date="2017-12" db="EMBL/GenBank/DDBJ databases">
        <title>Phylogenetic diversity of female urinary microbiome.</title>
        <authorList>
            <person name="Thomas-White K."/>
            <person name="Wolfe A.J."/>
        </authorList>
    </citation>
    <scope>NUCLEOTIDE SEQUENCE [LARGE SCALE GENOMIC DNA]</scope>
    <source>
        <strain evidence="3 4">UMB1298</strain>
    </source>
</reference>
<organism evidence="3 4">
    <name type="scientific">Kytococcus schroeteri</name>
    <dbReference type="NCBI Taxonomy" id="138300"/>
    <lineage>
        <taxon>Bacteria</taxon>
        <taxon>Bacillati</taxon>
        <taxon>Actinomycetota</taxon>
        <taxon>Actinomycetes</taxon>
        <taxon>Micrococcales</taxon>
        <taxon>Kytococcaceae</taxon>
        <taxon>Kytococcus</taxon>
    </lineage>
</organism>